<dbReference type="RefSeq" id="WP_026634157.1">
    <property type="nucleotide sequence ID" value="NZ_FONH01000001.1"/>
</dbReference>
<feature type="transmembrane region" description="Helical" evidence="1">
    <location>
        <begin position="85"/>
        <end position="109"/>
    </location>
</feature>
<dbReference type="STRING" id="500610.SAMN02799615_00099"/>
<proteinExistence type="predicted"/>
<feature type="transmembrane region" description="Helical" evidence="1">
    <location>
        <begin position="143"/>
        <end position="163"/>
    </location>
</feature>
<sequence>MSAGLGVLAALWLGLAASGHCVLMCGGISGALALGTRRGADGRPLLRLLAAYQLGRIGGYALAGLLFGSIGAGLFELFDHDGLRIALRVIAAGAFALAAVALLGGRGWLERMVGARLWRRLAPRARALFPVNTAARALGVGMLWGWMPCGFVYTVLLLALASFDPWRSAAAMVAFGSGTLPAMLTVGMGGGTLSRWFGRAGFRRAGAALLAAMSVATLVGPLVARWGMPVLGKWLAFDC</sequence>
<dbReference type="InterPro" id="IPR039447">
    <property type="entry name" value="UreH-like_TM_dom"/>
</dbReference>
<dbReference type="Pfam" id="PF13386">
    <property type="entry name" value="DsbD_2"/>
    <property type="match status" value="1"/>
</dbReference>
<dbReference type="Proteomes" id="UP000199477">
    <property type="component" value="Unassembled WGS sequence"/>
</dbReference>
<keyword evidence="1" id="KW-0812">Transmembrane</keyword>
<keyword evidence="4" id="KW-1185">Reference proteome</keyword>
<keyword evidence="1" id="KW-0472">Membrane</keyword>
<evidence type="ECO:0000256" key="1">
    <source>
        <dbReference type="SAM" id="Phobius"/>
    </source>
</evidence>
<feature type="domain" description="Urease accessory protein UreH-like transmembrane" evidence="2">
    <location>
        <begin position="9"/>
        <end position="211"/>
    </location>
</feature>
<name>A0A1I1X2M0_9GAMM</name>
<accession>A0A1I1X2M0</accession>
<protein>
    <recommendedName>
        <fullName evidence="2">Urease accessory protein UreH-like transmembrane domain-containing protein</fullName>
    </recommendedName>
</protein>
<feature type="transmembrane region" description="Helical" evidence="1">
    <location>
        <begin position="57"/>
        <end position="78"/>
    </location>
</feature>
<dbReference type="PANTHER" id="PTHR42208:SF1">
    <property type="entry name" value="HEAVY METAL TRANSPORTER"/>
    <property type="match status" value="1"/>
</dbReference>
<evidence type="ECO:0000313" key="3">
    <source>
        <dbReference type="EMBL" id="SFE01579.1"/>
    </source>
</evidence>
<evidence type="ECO:0000313" key="4">
    <source>
        <dbReference type="Proteomes" id="UP000199477"/>
    </source>
</evidence>
<gene>
    <name evidence="3" type="ORF">SAMN02799615_00099</name>
</gene>
<reference evidence="4" key="1">
    <citation type="submission" date="2016-10" db="EMBL/GenBank/DDBJ databases">
        <authorList>
            <person name="Varghese N."/>
            <person name="Submissions S."/>
        </authorList>
    </citation>
    <scope>NUCLEOTIDE SEQUENCE [LARGE SCALE GENOMIC DNA]</scope>
    <source>
        <strain evidence="4">UNC178MFTsu3.1</strain>
    </source>
</reference>
<feature type="transmembrane region" description="Helical" evidence="1">
    <location>
        <begin position="170"/>
        <end position="193"/>
    </location>
</feature>
<organism evidence="3 4">
    <name type="scientific">Dyella marensis</name>
    <dbReference type="NCBI Taxonomy" id="500610"/>
    <lineage>
        <taxon>Bacteria</taxon>
        <taxon>Pseudomonadati</taxon>
        <taxon>Pseudomonadota</taxon>
        <taxon>Gammaproteobacteria</taxon>
        <taxon>Lysobacterales</taxon>
        <taxon>Rhodanobacteraceae</taxon>
        <taxon>Dyella</taxon>
    </lineage>
</organism>
<dbReference type="EMBL" id="FONH01000001">
    <property type="protein sequence ID" value="SFE01579.1"/>
    <property type="molecule type" value="Genomic_DNA"/>
</dbReference>
<dbReference type="AlphaFoldDB" id="A0A1I1X2M0"/>
<keyword evidence="1" id="KW-1133">Transmembrane helix</keyword>
<dbReference type="PANTHER" id="PTHR42208">
    <property type="entry name" value="HEAVY METAL TRANSPORTER-RELATED"/>
    <property type="match status" value="1"/>
</dbReference>
<feature type="transmembrane region" description="Helical" evidence="1">
    <location>
        <begin position="205"/>
        <end position="224"/>
    </location>
</feature>
<evidence type="ECO:0000259" key="2">
    <source>
        <dbReference type="Pfam" id="PF13386"/>
    </source>
</evidence>